<dbReference type="SMART" id="SM00320">
    <property type="entry name" value="WD40"/>
    <property type="match status" value="2"/>
</dbReference>
<evidence type="ECO:0008006" key="5">
    <source>
        <dbReference type="Google" id="ProtNLM"/>
    </source>
</evidence>
<dbReference type="Pfam" id="PF00400">
    <property type="entry name" value="WD40"/>
    <property type="match status" value="1"/>
</dbReference>
<dbReference type="InterPro" id="IPR015943">
    <property type="entry name" value="WD40/YVTN_repeat-like_dom_sf"/>
</dbReference>
<dbReference type="EMBL" id="OD007572">
    <property type="protein sequence ID" value="CAD7414133.1"/>
    <property type="molecule type" value="Genomic_DNA"/>
</dbReference>
<feature type="repeat" description="WD" evidence="3">
    <location>
        <begin position="240"/>
        <end position="262"/>
    </location>
</feature>
<protein>
    <recommendedName>
        <fullName evidence="5">Peroxin-7</fullName>
    </recommendedName>
</protein>
<keyword evidence="1 3" id="KW-0853">WD repeat</keyword>
<dbReference type="InterPro" id="IPR001680">
    <property type="entry name" value="WD40_rpt"/>
</dbReference>
<dbReference type="Gene3D" id="2.130.10.10">
    <property type="entry name" value="YVTN repeat-like/Quinoprotein amine dehydrogenase"/>
    <property type="match status" value="1"/>
</dbReference>
<sequence length="280" mass="30851">MKSTMPLFQSRVHCTMNSPPVTGALLGSGTDGENYPQVYADHARARVGRLLERREWDPYTLSLGGYTLSLDYIGWRKLRVSFTAVRQTSRLTDVATDLSSLLTYVATDLSSLLTYVATDLSSLLTYVATDLTSLLTDVSTNLTSLLTDVATNLTSLLTDVSTNHISLLTDVATDLISLLTDYLKQSITPCYQDGTKVFMASCDKMVKCWDLGSNQTVQVAQHDAPVKTCHWVKGPAYSCLMTGSWDKTLKFWDTRSPAPMMTINLPERVYCADVVTAQTA</sequence>
<dbReference type="PROSITE" id="PS50082">
    <property type="entry name" value="WD_REPEATS_2"/>
    <property type="match status" value="1"/>
</dbReference>
<dbReference type="PROSITE" id="PS00678">
    <property type="entry name" value="WD_REPEATS_1"/>
    <property type="match status" value="1"/>
</dbReference>
<gene>
    <name evidence="4" type="ORF">TPSB3V08_LOCUS9471</name>
</gene>
<keyword evidence="2" id="KW-0677">Repeat</keyword>
<evidence type="ECO:0000256" key="1">
    <source>
        <dbReference type="ARBA" id="ARBA00022574"/>
    </source>
</evidence>
<proteinExistence type="predicted"/>
<reference evidence="4" key="1">
    <citation type="submission" date="2020-11" db="EMBL/GenBank/DDBJ databases">
        <authorList>
            <person name="Tran Van P."/>
        </authorList>
    </citation>
    <scope>NUCLEOTIDE SEQUENCE</scope>
</reference>
<evidence type="ECO:0000256" key="2">
    <source>
        <dbReference type="ARBA" id="ARBA00022737"/>
    </source>
</evidence>
<dbReference type="PANTHER" id="PTHR10971">
    <property type="entry name" value="MRNA EXPORT FACTOR AND BUB3"/>
    <property type="match status" value="1"/>
</dbReference>
<dbReference type="InterPro" id="IPR019775">
    <property type="entry name" value="WD40_repeat_CS"/>
</dbReference>
<evidence type="ECO:0000313" key="4">
    <source>
        <dbReference type="EMBL" id="CAD7414133.1"/>
    </source>
</evidence>
<organism evidence="4">
    <name type="scientific">Timema poppense</name>
    <name type="common">Walking stick</name>
    <dbReference type="NCBI Taxonomy" id="170557"/>
    <lineage>
        <taxon>Eukaryota</taxon>
        <taxon>Metazoa</taxon>
        <taxon>Ecdysozoa</taxon>
        <taxon>Arthropoda</taxon>
        <taxon>Hexapoda</taxon>
        <taxon>Insecta</taxon>
        <taxon>Pterygota</taxon>
        <taxon>Neoptera</taxon>
        <taxon>Polyneoptera</taxon>
        <taxon>Phasmatodea</taxon>
        <taxon>Timematodea</taxon>
        <taxon>Timematoidea</taxon>
        <taxon>Timematidae</taxon>
        <taxon>Timema</taxon>
    </lineage>
</organism>
<dbReference type="SUPFAM" id="SSF50978">
    <property type="entry name" value="WD40 repeat-like"/>
    <property type="match status" value="1"/>
</dbReference>
<evidence type="ECO:0000256" key="3">
    <source>
        <dbReference type="PROSITE-ProRule" id="PRU00221"/>
    </source>
</evidence>
<name>A0A7R9DGC1_TIMPO</name>
<accession>A0A7R9DGC1</accession>
<dbReference type="InterPro" id="IPR036322">
    <property type="entry name" value="WD40_repeat_dom_sf"/>
</dbReference>
<dbReference type="AlphaFoldDB" id="A0A7R9DGC1"/>